<dbReference type="Proteomes" id="UP001295794">
    <property type="component" value="Unassembled WGS sequence"/>
</dbReference>
<sequence>MVTALSGSRLWTRRKLVPSFLTTQNQRERYEEFEDTRFEEVRSEFSSFEVGPGEAILMYRHEMVHQATLLWP</sequence>
<keyword evidence="2" id="KW-1185">Reference proteome</keyword>
<dbReference type="AlphaFoldDB" id="A0AAD2GZC5"/>
<gene>
    <name evidence="1" type="ORF">MYCIT1_LOCUS7128</name>
</gene>
<dbReference type="EMBL" id="CAVNYO010000102">
    <property type="protein sequence ID" value="CAK5265830.1"/>
    <property type="molecule type" value="Genomic_DNA"/>
</dbReference>
<name>A0AAD2GZC5_9AGAR</name>
<organism evidence="1 2">
    <name type="scientific">Mycena citricolor</name>
    <dbReference type="NCBI Taxonomy" id="2018698"/>
    <lineage>
        <taxon>Eukaryota</taxon>
        <taxon>Fungi</taxon>
        <taxon>Dikarya</taxon>
        <taxon>Basidiomycota</taxon>
        <taxon>Agaricomycotina</taxon>
        <taxon>Agaricomycetes</taxon>
        <taxon>Agaricomycetidae</taxon>
        <taxon>Agaricales</taxon>
        <taxon>Marasmiineae</taxon>
        <taxon>Mycenaceae</taxon>
        <taxon>Mycena</taxon>
    </lineage>
</organism>
<accession>A0AAD2GZC5</accession>
<proteinExistence type="predicted"/>
<evidence type="ECO:0000313" key="1">
    <source>
        <dbReference type="EMBL" id="CAK5265830.1"/>
    </source>
</evidence>
<reference evidence="1" key="1">
    <citation type="submission" date="2023-11" db="EMBL/GenBank/DDBJ databases">
        <authorList>
            <person name="De Vega J J."/>
            <person name="De Vega J J."/>
        </authorList>
    </citation>
    <scope>NUCLEOTIDE SEQUENCE</scope>
</reference>
<comment type="caution">
    <text evidence="1">The sequence shown here is derived from an EMBL/GenBank/DDBJ whole genome shotgun (WGS) entry which is preliminary data.</text>
</comment>
<protein>
    <submittedName>
        <fullName evidence="1">Uncharacterized protein</fullName>
    </submittedName>
</protein>
<evidence type="ECO:0000313" key="2">
    <source>
        <dbReference type="Proteomes" id="UP001295794"/>
    </source>
</evidence>